<dbReference type="PANTHER" id="PTHR23112">
    <property type="entry name" value="G PROTEIN-COUPLED RECEPTOR 157-RELATED"/>
    <property type="match status" value="1"/>
</dbReference>
<feature type="region of interest" description="Disordered" evidence="5">
    <location>
        <begin position="394"/>
        <end position="429"/>
    </location>
</feature>
<dbReference type="SUPFAM" id="SSF81321">
    <property type="entry name" value="Family A G protein-coupled receptor-like"/>
    <property type="match status" value="1"/>
</dbReference>
<evidence type="ECO:0000256" key="5">
    <source>
        <dbReference type="SAM" id="MobiDB-lite"/>
    </source>
</evidence>
<dbReference type="AlphaFoldDB" id="A0ABD3Q890"/>
<keyword evidence="4 6" id="KW-0472">Membrane</keyword>
<accession>A0ABD3Q890</accession>
<evidence type="ECO:0000313" key="7">
    <source>
        <dbReference type="EMBL" id="KAL3794340.1"/>
    </source>
</evidence>
<comment type="subcellular location">
    <subcellularLocation>
        <location evidence="1">Membrane</location>
        <topology evidence="1">Multi-pass membrane protein</topology>
    </subcellularLocation>
</comment>
<evidence type="ECO:0000256" key="4">
    <source>
        <dbReference type="ARBA" id="ARBA00023136"/>
    </source>
</evidence>
<feature type="transmembrane region" description="Helical" evidence="6">
    <location>
        <begin position="188"/>
        <end position="208"/>
    </location>
</feature>
<dbReference type="EMBL" id="JALLAZ020000477">
    <property type="protein sequence ID" value="KAL3794340.1"/>
    <property type="molecule type" value="Genomic_DNA"/>
</dbReference>
<keyword evidence="2 6" id="KW-0812">Transmembrane</keyword>
<gene>
    <name evidence="7" type="ORF">ACHAW5_009900</name>
</gene>
<feature type="transmembrane region" description="Helical" evidence="6">
    <location>
        <begin position="46"/>
        <end position="68"/>
    </location>
</feature>
<dbReference type="PANTHER" id="PTHR23112:SF0">
    <property type="entry name" value="TRANSMEMBRANE PROTEIN 116"/>
    <property type="match status" value="1"/>
</dbReference>
<evidence type="ECO:0000256" key="1">
    <source>
        <dbReference type="ARBA" id="ARBA00004141"/>
    </source>
</evidence>
<feature type="transmembrane region" description="Helical" evidence="6">
    <location>
        <begin position="233"/>
        <end position="255"/>
    </location>
</feature>
<evidence type="ECO:0000256" key="6">
    <source>
        <dbReference type="SAM" id="Phobius"/>
    </source>
</evidence>
<evidence type="ECO:0000256" key="2">
    <source>
        <dbReference type="ARBA" id="ARBA00022692"/>
    </source>
</evidence>
<evidence type="ECO:0000256" key="3">
    <source>
        <dbReference type="ARBA" id="ARBA00022989"/>
    </source>
</evidence>
<dbReference type="Proteomes" id="UP001530315">
    <property type="component" value="Unassembled WGS sequence"/>
</dbReference>
<sequence>MVHSAQSKTLALLPKFTGSFSVVGSAYILQDVVFHKNPIQRVYHRLVLGLSCANMVASMAIVLSTWPIPETQGVYLASGTTQTCTAQGFFNELGNMAGPLYNASLCAYYVLVIRNAWVEDSIRTRAEPWMHAMPIVISSTISILGLPLDLYNNAGWLCWIAEFPQGCQADGTCTRGAHADIFRWLHSAIVWSAIMLITLGMYSIYVTVKEHERIDSRGRPDAEVAGRGRKSRLVAIQALWFVGALYLTWIFTTINRVYNIVTGKSSFVLQVLMATFFPLQGFFNCLIYLRPRYLRSRSRNPDAPGRRIIYLALHHESHPIHGLQNANVGAVPGETEEDRIRHRYIRSATASYYSVGNSKHRQGSAGEYDNDDASYSIDTVNAIASVSEYDRGRAEISPDAKNDEGASSASINNDREALDSVVEESLPAK</sequence>
<dbReference type="Gene3D" id="1.20.1070.10">
    <property type="entry name" value="Rhodopsin 7-helix transmembrane proteins"/>
    <property type="match status" value="1"/>
</dbReference>
<dbReference type="GO" id="GO:0007165">
    <property type="term" value="P:signal transduction"/>
    <property type="evidence" value="ECO:0007669"/>
    <property type="project" value="UniProtKB-ARBA"/>
</dbReference>
<reference evidence="7 8" key="1">
    <citation type="submission" date="2024-10" db="EMBL/GenBank/DDBJ databases">
        <title>Updated reference genomes for cyclostephanoid diatoms.</title>
        <authorList>
            <person name="Roberts W.R."/>
            <person name="Alverson A.J."/>
        </authorList>
    </citation>
    <scope>NUCLEOTIDE SEQUENCE [LARGE SCALE GENOMIC DNA]</scope>
    <source>
        <strain evidence="7 8">AJA276-08</strain>
    </source>
</reference>
<proteinExistence type="predicted"/>
<feature type="transmembrane region" description="Helical" evidence="6">
    <location>
        <begin position="100"/>
        <end position="117"/>
    </location>
</feature>
<name>A0ABD3Q890_9STRA</name>
<evidence type="ECO:0008006" key="9">
    <source>
        <dbReference type="Google" id="ProtNLM"/>
    </source>
</evidence>
<feature type="transmembrane region" description="Helical" evidence="6">
    <location>
        <begin position="267"/>
        <end position="289"/>
    </location>
</feature>
<feature type="transmembrane region" description="Helical" evidence="6">
    <location>
        <begin position="129"/>
        <end position="148"/>
    </location>
</feature>
<protein>
    <recommendedName>
        <fullName evidence="9">G-protein coupled receptors family 2 profile 2 domain-containing protein</fullName>
    </recommendedName>
</protein>
<feature type="compositionally biased region" description="Basic and acidic residues" evidence="5">
    <location>
        <begin position="394"/>
        <end position="404"/>
    </location>
</feature>
<organism evidence="7 8">
    <name type="scientific">Stephanodiscus triporus</name>
    <dbReference type="NCBI Taxonomy" id="2934178"/>
    <lineage>
        <taxon>Eukaryota</taxon>
        <taxon>Sar</taxon>
        <taxon>Stramenopiles</taxon>
        <taxon>Ochrophyta</taxon>
        <taxon>Bacillariophyta</taxon>
        <taxon>Coscinodiscophyceae</taxon>
        <taxon>Thalassiosirophycidae</taxon>
        <taxon>Stephanodiscales</taxon>
        <taxon>Stephanodiscaceae</taxon>
        <taxon>Stephanodiscus</taxon>
    </lineage>
</organism>
<keyword evidence="3 6" id="KW-1133">Transmembrane helix</keyword>
<evidence type="ECO:0000313" key="8">
    <source>
        <dbReference type="Proteomes" id="UP001530315"/>
    </source>
</evidence>
<comment type="caution">
    <text evidence="7">The sequence shown here is derived from an EMBL/GenBank/DDBJ whole genome shotgun (WGS) entry which is preliminary data.</text>
</comment>
<keyword evidence="8" id="KW-1185">Reference proteome</keyword>
<dbReference type="GO" id="GO:0016020">
    <property type="term" value="C:membrane"/>
    <property type="evidence" value="ECO:0007669"/>
    <property type="project" value="UniProtKB-SubCell"/>
</dbReference>